<evidence type="ECO:0000256" key="1">
    <source>
        <dbReference type="ARBA" id="ARBA00007788"/>
    </source>
</evidence>
<feature type="domain" description="HTH cro/C1-type" evidence="8">
    <location>
        <begin position="174"/>
        <end position="195"/>
    </location>
</feature>
<dbReference type="InterPro" id="IPR014284">
    <property type="entry name" value="RNA_pol_sigma-70_dom"/>
</dbReference>
<dbReference type="InterPro" id="IPR050813">
    <property type="entry name" value="Sigma-70_Factor"/>
</dbReference>
<dbReference type="AlphaFoldDB" id="A0A9D9N8I2"/>
<evidence type="ECO:0000313" key="9">
    <source>
        <dbReference type="EMBL" id="MBO8463940.1"/>
    </source>
</evidence>
<dbReference type="PROSITE" id="PS00716">
    <property type="entry name" value="SIGMA70_2"/>
    <property type="match status" value="1"/>
</dbReference>
<comment type="function">
    <text evidence="7">Sigma factors are initiation factors that promote the attachment of RNA polymerase to specific initiation sites and are then released.</text>
</comment>
<dbReference type="InterPro" id="IPR007627">
    <property type="entry name" value="RNA_pol_sigma70_r2"/>
</dbReference>
<sequence>MQSFQKPLTVKEEQYYLTLSKAGDVKARNILVERNLRLVAHIVKKYYNGERDTEDLISIGTIGLIKAINTYKMEKGNRLVTYASRCIENELLMMLRQERKCSKEVSLYETMGTDKEGNEISLMDIMCNQELLVEESVLFCQTVRRLYELVGQMKAGREKTVLIMRYGLYGTKEYTQREIADMLGISRSYVSRLEKKVVEKLRSEFEIKQG</sequence>
<comment type="similarity">
    <text evidence="1 7">Belongs to the sigma-70 factor family.</text>
</comment>
<organism evidence="9 10">
    <name type="scientific">Candidatus Scybalomonas excrementavium</name>
    <dbReference type="NCBI Taxonomy" id="2840943"/>
    <lineage>
        <taxon>Bacteria</taxon>
        <taxon>Bacillati</taxon>
        <taxon>Bacillota</taxon>
        <taxon>Clostridia</taxon>
        <taxon>Lachnospirales</taxon>
        <taxon>Lachnospiraceae</taxon>
        <taxon>Lachnospiraceae incertae sedis</taxon>
        <taxon>Candidatus Scybalomonas</taxon>
    </lineage>
</organism>
<evidence type="ECO:0000313" key="10">
    <source>
        <dbReference type="Proteomes" id="UP000823618"/>
    </source>
</evidence>
<dbReference type="InterPro" id="IPR000943">
    <property type="entry name" value="RNA_pol_sigma70"/>
</dbReference>
<protein>
    <recommendedName>
        <fullName evidence="7">RNA polymerase sigma factor</fullName>
    </recommendedName>
</protein>
<dbReference type="GO" id="GO:0003677">
    <property type="term" value="F:DNA binding"/>
    <property type="evidence" value="ECO:0007669"/>
    <property type="project" value="UniProtKB-KW"/>
</dbReference>
<proteinExistence type="inferred from homology"/>
<dbReference type="GO" id="GO:0016987">
    <property type="term" value="F:sigma factor activity"/>
    <property type="evidence" value="ECO:0007669"/>
    <property type="project" value="UniProtKB-KW"/>
</dbReference>
<evidence type="ECO:0000256" key="7">
    <source>
        <dbReference type="RuleBase" id="RU362124"/>
    </source>
</evidence>
<dbReference type="PRINTS" id="PR00046">
    <property type="entry name" value="SIGMA70FCT"/>
</dbReference>
<name>A0A9D9N8I2_9FIRM</name>
<dbReference type="NCBIfam" id="TIGR02937">
    <property type="entry name" value="sigma70-ECF"/>
    <property type="match status" value="1"/>
</dbReference>
<dbReference type="Pfam" id="PF04545">
    <property type="entry name" value="Sigma70_r4"/>
    <property type="match status" value="1"/>
</dbReference>
<evidence type="ECO:0000256" key="4">
    <source>
        <dbReference type="ARBA" id="ARBA00023082"/>
    </source>
</evidence>
<dbReference type="GO" id="GO:0030435">
    <property type="term" value="P:sporulation resulting in formation of a cellular spore"/>
    <property type="evidence" value="ECO:0007669"/>
    <property type="project" value="UniProtKB-KW"/>
</dbReference>
<dbReference type="InterPro" id="IPR013325">
    <property type="entry name" value="RNA_pol_sigma_r2"/>
</dbReference>
<evidence type="ECO:0000259" key="8">
    <source>
        <dbReference type="PROSITE" id="PS50943"/>
    </source>
</evidence>
<evidence type="ECO:0000256" key="3">
    <source>
        <dbReference type="ARBA" id="ARBA00023015"/>
    </source>
</evidence>
<keyword evidence="6 7" id="KW-0804">Transcription</keyword>
<dbReference type="CDD" id="cd06171">
    <property type="entry name" value="Sigma70_r4"/>
    <property type="match status" value="1"/>
</dbReference>
<dbReference type="PANTHER" id="PTHR30376:SF3">
    <property type="entry name" value="RNA POLYMERASE SIGMA FACTOR RPOH"/>
    <property type="match status" value="1"/>
</dbReference>
<keyword evidence="4 7" id="KW-0731">Sigma factor</keyword>
<dbReference type="InterPro" id="IPR007630">
    <property type="entry name" value="RNA_pol_sigma70_r4"/>
</dbReference>
<dbReference type="SUPFAM" id="SSF88946">
    <property type="entry name" value="Sigma2 domain of RNA polymerase sigma factors"/>
    <property type="match status" value="1"/>
</dbReference>
<dbReference type="InterPro" id="IPR013324">
    <property type="entry name" value="RNA_pol_sigma_r3/r4-like"/>
</dbReference>
<reference evidence="9" key="1">
    <citation type="submission" date="2020-10" db="EMBL/GenBank/DDBJ databases">
        <authorList>
            <person name="Gilroy R."/>
        </authorList>
    </citation>
    <scope>NUCLEOTIDE SEQUENCE</scope>
    <source>
        <strain evidence="9">E3-2379</strain>
    </source>
</reference>
<dbReference type="NCBIfam" id="NF004471">
    <property type="entry name" value="PRK05803.1"/>
    <property type="match status" value="1"/>
</dbReference>
<dbReference type="Gene3D" id="1.10.10.10">
    <property type="entry name" value="Winged helix-like DNA-binding domain superfamily/Winged helix DNA-binding domain"/>
    <property type="match status" value="1"/>
</dbReference>
<dbReference type="PIRSF" id="PIRSF000770">
    <property type="entry name" value="RNA_pol_sigma-SigE/K"/>
    <property type="match status" value="1"/>
</dbReference>
<dbReference type="Pfam" id="PF04542">
    <property type="entry name" value="Sigma70_r2"/>
    <property type="match status" value="1"/>
</dbReference>
<dbReference type="Gene3D" id="1.20.120.1810">
    <property type="match status" value="1"/>
</dbReference>
<dbReference type="SUPFAM" id="SSF88659">
    <property type="entry name" value="Sigma3 and sigma4 domains of RNA polymerase sigma factors"/>
    <property type="match status" value="1"/>
</dbReference>
<comment type="caution">
    <text evidence="9">The sequence shown here is derived from an EMBL/GenBank/DDBJ whole genome shotgun (WGS) entry which is preliminary data.</text>
</comment>
<dbReference type="PANTHER" id="PTHR30376">
    <property type="entry name" value="SIGMA FACTOR RPOH HEAT SHOCK RELATED"/>
    <property type="match status" value="1"/>
</dbReference>
<dbReference type="EMBL" id="JADIML010000230">
    <property type="protein sequence ID" value="MBO8463940.1"/>
    <property type="molecule type" value="Genomic_DNA"/>
</dbReference>
<keyword evidence="5 7" id="KW-0238">DNA-binding</keyword>
<dbReference type="PROSITE" id="PS50943">
    <property type="entry name" value="HTH_CROC1"/>
    <property type="match status" value="1"/>
</dbReference>
<gene>
    <name evidence="9" type="primary">sigK</name>
    <name evidence="9" type="ORF">IAC13_08420</name>
</gene>
<accession>A0A9D9N8I2</accession>
<dbReference type="Proteomes" id="UP000823618">
    <property type="component" value="Unassembled WGS sequence"/>
</dbReference>
<dbReference type="InterPro" id="IPR001387">
    <property type="entry name" value="Cro/C1-type_HTH"/>
</dbReference>
<evidence type="ECO:0000256" key="2">
    <source>
        <dbReference type="ARBA" id="ARBA00022969"/>
    </source>
</evidence>
<reference evidence="9" key="2">
    <citation type="journal article" date="2021" name="PeerJ">
        <title>Extensive microbial diversity within the chicken gut microbiome revealed by metagenomics and culture.</title>
        <authorList>
            <person name="Gilroy R."/>
            <person name="Ravi A."/>
            <person name="Getino M."/>
            <person name="Pursley I."/>
            <person name="Horton D.L."/>
            <person name="Alikhan N.F."/>
            <person name="Baker D."/>
            <person name="Gharbi K."/>
            <person name="Hall N."/>
            <person name="Watson M."/>
            <person name="Adriaenssens E.M."/>
            <person name="Foster-Nyarko E."/>
            <person name="Jarju S."/>
            <person name="Secka A."/>
            <person name="Antonio M."/>
            <person name="Oren A."/>
            <person name="Chaudhuri R.R."/>
            <person name="La Ragione R."/>
            <person name="Hildebrand F."/>
            <person name="Pallen M.J."/>
        </authorList>
    </citation>
    <scope>NUCLEOTIDE SEQUENCE</scope>
    <source>
        <strain evidence="9">E3-2379</strain>
    </source>
</reference>
<dbReference type="PROSITE" id="PS00715">
    <property type="entry name" value="SIGMA70_1"/>
    <property type="match status" value="1"/>
</dbReference>
<keyword evidence="2" id="KW-0749">Sporulation</keyword>
<evidence type="ECO:0000256" key="6">
    <source>
        <dbReference type="ARBA" id="ARBA00023163"/>
    </source>
</evidence>
<dbReference type="InterPro" id="IPR036388">
    <property type="entry name" value="WH-like_DNA-bd_sf"/>
</dbReference>
<evidence type="ECO:0000256" key="5">
    <source>
        <dbReference type="ARBA" id="ARBA00023125"/>
    </source>
</evidence>
<keyword evidence="3 7" id="KW-0805">Transcription regulation</keyword>
<dbReference type="GO" id="GO:0006352">
    <property type="term" value="P:DNA-templated transcription initiation"/>
    <property type="evidence" value="ECO:0007669"/>
    <property type="project" value="InterPro"/>
</dbReference>